<keyword evidence="1" id="KW-1133">Transmembrane helix</keyword>
<protein>
    <submittedName>
        <fullName evidence="2">Uncharacterized protein</fullName>
    </submittedName>
</protein>
<evidence type="ECO:0000313" key="3">
    <source>
        <dbReference type="Proteomes" id="UP000811609"/>
    </source>
</evidence>
<dbReference type="EMBL" id="CM031811">
    <property type="protein sequence ID" value="KAG6661693.1"/>
    <property type="molecule type" value="Genomic_DNA"/>
</dbReference>
<keyword evidence="3" id="KW-1185">Reference proteome</keyword>
<feature type="transmembrane region" description="Helical" evidence="1">
    <location>
        <begin position="78"/>
        <end position="97"/>
    </location>
</feature>
<reference evidence="2" key="1">
    <citation type="submission" date="2020-12" db="EMBL/GenBank/DDBJ databases">
        <title>WGS assembly of Carya illinoinensis cv. Pawnee.</title>
        <authorList>
            <person name="Platts A."/>
            <person name="Shu S."/>
            <person name="Wright S."/>
            <person name="Barry K."/>
            <person name="Edger P."/>
            <person name="Pires J.C."/>
            <person name="Schmutz J."/>
        </authorList>
    </citation>
    <scope>NUCLEOTIDE SEQUENCE</scope>
    <source>
        <tissue evidence="2">Leaf</tissue>
    </source>
</reference>
<evidence type="ECO:0000256" key="1">
    <source>
        <dbReference type="SAM" id="Phobius"/>
    </source>
</evidence>
<name>A0A8T1R5P6_CARIL</name>
<keyword evidence="1" id="KW-0812">Transmembrane</keyword>
<gene>
    <name evidence="2" type="ORF">CIPAW_03G192500</name>
</gene>
<proteinExistence type="predicted"/>
<comment type="caution">
    <text evidence="2">The sequence shown here is derived from an EMBL/GenBank/DDBJ whole genome shotgun (WGS) entry which is preliminary data.</text>
</comment>
<dbReference type="Proteomes" id="UP000811609">
    <property type="component" value="Chromosome 3"/>
</dbReference>
<sequence>MCRLVNCDEMILETCCYLFLFTQLCPFPISYSCDVVLLPSLIDTNIIEFCIPISPNQPMPLCPLPPPCVFLFQQKIKLLLYAFLFFHSPGICTALQVTQQLSLFLYSSISVSNRMFTPFLKPLPCLRSWSNQFLLHYYLAKLLILSHYILLS</sequence>
<evidence type="ECO:0000313" key="2">
    <source>
        <dbReference type="EMBL" id="KAG6661693.1"/>
    </source>
</evidence>
<organism evidence="2 3">
    <name type="scientific">Carya illinoinensis</name>
    <name type="common">Pecan</name>
    <dbReference type="NCBI Taxonomy" id="32201"/>
    <lineage>
        <taxon>Eukaryota</taxon>
        <taxon>Viridiplantae</taxon>
        <taxon>Streptophyta</taxon>
        <taxon>Embryophyta</taxon>
        <taxon>Tracheophyta</taxon>
        <taxon>Spermatophyta</taxon>
        <taxon>Magnoliopsida</taxon>
        <taxon>eudicotyledons</taxon>
        <taxon>Gunneridae</taxon>
        <taxon>Pentapetalae</taxon>
        <taxon>rosids</taxon>
        <taxon>fabids</taxon>
        <taxon>Fagales</taxon>
        <taxon>Juglandaceae</taxon>
        <taxon>Carya</taxon>
    </lineage>
</organism>
<keyword evidence="1" id="KW-0472">Membrane</keyword>
<feature type="transmembrane region" description="Helical" evidence="1">
    <location>
        <begin position="133"/>
        <end position="151"/>
    </location>
</feature>
<dbReference type="AlphaFoldDB" id="A0A8T1R5P6"/>
<dbReference type="PROSITE" id="PS51257">
    <property type="entry name" value="PROKAR_LIPOPROTEIN"/>
    <property type="match status" value="1"/>
</dbReference>
<accession>A0A8T1R5P6</accession>